<reference evidence="2 3" key="1">
    <citation type="submission" date="2016-05" db="EMBL/GenBank/DDBJ databases">
        <title>Comparative analysis of secretome profiles of manganese(II)-oxidizing ascomycete fungi.</title>
        <authorList>
            <consortium name="DOE Joint Genome Institute"/>
            <person name="Zeiner C.A."/>
            <person name="Purvine S.O."/>
            <person name="Zink E.M."/>
            <person name="Wu S."/>
            <person name="Pasa-Tolic L."/>
            <person name="Chaput D.L."/>
            <person name="Haridas S."/>
            <person name="Grigoriev I.V."/>
            <person name="Santelli C.M."/>
            <person name="Hansel C.M."/>
        </authorList>
    </citation>
    <scope>NUCLEOTIDE SEQUENCE [LARGE SCALE GENOMIC DNA]</scope>
    <source>
        <strain evidence="2 3">AP3s5-JAC2a</strain>
    </source>
</reference>
<dbReference type="EMBL" id="KV441549">
    <property type="protein sequence ID" value="OAG10902.1"/>
    <property type="molecule type" value="Genomic_DNA"/>
</dbReference>
<dbReference type="AlphaFoldDB" id="A0A177CVI4"/>
<evidence type="ECO:0000256" key="1">
    <source>
        <dbReference type="SAM" id="SignalP"/>
    </source>
</evidence>
<feature type="signal peptide" evidence="1">
    <location>
        <begin position="1"/>
        <end position="21"/>
    </location>
</feature>
<proteinExistence type="predicted"/>
<name>A0A177CVI4_9PLEO</name>
<keyword evidence="1" id="KW-0732">Signal</keyword>
<dbReference type="OrthoDB" id="3770800at2759"/>
<protein>
    <recommendedName>
        <fullName evidence="4">Ricin B lectin domain-containing protein</fullName>
    </recommendedName>
</protein>
<sequence length="212" mass="23231">MKVSTLLELLAPAAMFSTVQAGCYSADAPWWGSFQDAANAAVDQHCNPGGVSGYFAQGQTKYFCIQHSALQKSEFWVQWKGKGGLTLKDNDCKLRLKNEINGCKWGGESTIADWYFRSDPNIVKLNGIQFSQQRSITTPARLYKLSDSTSSSILPTIAIGESHHPRHEPARSWLRVSPVSLQSPAPSDPNLYPAFAYAHLGSEPPDSHSSLS</sequence>
<dbReference type="InParanoid" id="A0A177CVI4"/>
<organism evidence="2 3">
    <name type="scientific">Paraphaeosphaeria sporulosa</name>
    <dbReference type="NCBI Taxonomy" id="1460663"/>
    <lineage>
        <taxon>Eukaryota</taxon>
        <taxon>Fungi</taxon>
        <taxon>Dikarya</taxon>
        <taxon>Ascomycota</taxon>
        <taxon>Pezizomycotina</taxon>
        <taxon>Dothideomycetes</taxon>
        <taxon>Pleosporomycetidae</taxon>
        <taxon>Pleosporales</taxon>
        <taxon>Massarineae</taxon>
        <taxon>Didymosphaeriaceae</taxon>
        <taxon>Paraphaeosphaeria</taxon>
    </lineage>
</organism>
<evidence type="ECO:0008006" key="4">
    <source>
        <dbReference type="Google" id="ProtNLM"/>
    </source>
</evidence>
<evidence type="ECO:0000313" key="3">
    <source>
        <dbReference type="Proteomes" id="UP000077069"/>
    </source>
</evidence>
<dbReference type="Proteomes" id="UP000077069">
    <property type="component" value="Unassembled WGS sequence"/>
</dbReference>
<evidence type="ECO:0000313" key="2">
    <source>
        <dbReference type="EMBL" id="OAG10902.1"/>
    </source>
</evidence>
<gene>
    <name evidence="2" type="ORF">CC84DRAFT_1238105</name>
</gene>
<feature type="chain" id="PRO_5008058634" description="Ricin B lectin domain-containing protein" evidence="1">
    <location>
        <begin position="22"/>
        <end position="212"/>
    </location>
</feature>
<accession>A0A177CVI4</accession>
<dbReference type="GeneID" id="28767411"/>
<keyword evidence="3" id="KW-1185">Reference proteome</keyword>
<dbReference type="RefSeq" id="XP_018041267.1">
    <property type="nucleotide sequence ID" value="XM_018183925.1"/>
</dbReference>